<gene>
    <name evidence="3" type="ORF">LB452_01975</name>
</gene>
<dbReference type="CDD" id="cd00146">
    <property type="entry name" value="PKD"/>
    <property type="match status" value="1"/>
</dbReference>
<evidence type="ECO:0000313" key="3">
    <source>
        <dbReference type="EMBL" id="MBZ9777678.1"/>
    </source>
</evidence>
<feature type="domain" description="PKD/Chitinase" evidence="2">
    <location>
        <begin position="121"/>
        <end position="199"/>
    </location>
</feature>
<organism evidence="3 4">
    <name type="scientific">Psychroflexus longus</name>
    <dbReference type="NCBI Taxonomy" id="2873596"/>
    <lineage>
        <taxon>Bacteria</taxon>
        <taxon>Pseudomonadati</taxon>
        <taxon>Bacteroidota</taxon>
        <taxon>Flavobacteriia</taxon>
        <taxon>Flavobacteriales</taxon>
        <taxon>Flavobacteriaceae</taxon>
        <taxon>Psychroflexus</taxon>
    </lineage>
</organism>
<dbReference type="SUPFAM" id="SSF49785">
    <property type="entry name" value="Galactose-binding domain-like"/>
    <property type="match status" value="2"/>
</dbReference>
<protein>
    <submittedName>
        <fullName evidence="3">PKD domain-containing protein</fullName>
    </submittedName>
</protein>
<dbReference type="SMART" id="SM00089">
    <property type="entry name" value="PKD"/>
    <property type="match status" value="2"/>
</dbReference>
<keyword evidence="1" id="KW-0732">Signal</keyword>
<feature type="domain" description="PKD/Chitinase" evidence="2">
    <location>
        <begin position="38"/>
        <end position="116"/>
    </location>
</feature>
<dbReference type="PROSITE" id="PS51257">
    <property type="entry name" value="PROKAR_LIPOPROTEIN"/>
    <property type="match status" value="1"/>
</dbReference>
<dbReference type="Gene3D" id="2.60.120.430">
    <property type="entry name" value="Galactose-binding lectin"/>
    <property type="match status" value="2"/>
</dbReference>
<name>A0ABS7XGP8_9FLAO</name>
<reference evidence="4" key="1">
    <citation type="submission" date="2023-07" db="EMBL/GenBank/DDBJ databases">
        <title>Novel species isolated from saline lakes on Tibetan Plateau.</title>
        <authorList>
            <person name="Lu H."/>
        </authorList>
    </citation>
    <scope>NUCLEOTIDE SEQUENCE [LARGE SCALE GENOMIC DNA]</scope>
    <source>
        <strain evidence="4">CAK8W</strain>
    </source>
</reference>
<dbReference type="EMBL" id="JAIQZE010000001">
    <property type="protein sequence ID" value="MBZ9777678.1"/>
    <property type="molecule type" value="Genomic_DNA"/>
</dbReference>
<dbReference type="InterPro" id="IPR022409">
    <property type="entry name" value="PKD/Chitinase_dom"/>
</dbReference>
<keyword evidence="4" id="KW-1185">Reference proteome</keyword>
<sequence length="525" mass="57694">MKKKFLILYLLMITVFTVSCSDDEGLQDIPIGAPSNIDAKISFTQDNSGLVTILPKAENVNFFYADFGDGSELSDTISVGESLSHIYAEGTFDLTLVAMNAADRQTESVQPIEVSFNAPENLEVTIENDGVESNTVNVSVTADFATSFEVDFGEEGVESVVSGSIEETLSYTYQQSGSYTISVEVMGAASQTTTYVEENFFVEEILVPVVPAPRPSEPSPNVIAIYSDRYTPITVTELPTEWSDTNFEEVVIEGDNTIKYSNLAFTGIVTDYGNPTDLTDMDYVHFDYWTPDASALGFKLVNTVIGEEDMEFVESITSGQWVSVKFPLADYAMDRSQVTQLLFDTAGNRATVYIDNLYFSKEVAQEPTTSAPVPTQDASNVISIYSDTYTSITVSELPTVWSGSGYEEVSVDGNNAMLFTNFDFLGIVTDYGNPTDLTSMTHVHFDYWSPNAESLGLKLVNTALDPVQEDIENAGALTLGEWVSVDIPLADFDMDLSAVTQLIFDNLVEADADDTVYIDNFYFYN</sequence>
<dbReference type="Proteomes" id="UP001199314">
    <property type="component" value="Unassembled WGS sequence"/>
</dbReference>
<feature type="chain" id="PRO_5047058519" evidence="1">
    <location>
        <begin position="21"/>
        <end position="525"/>
    </location>
</feature>
<accession>A0ABS7XGP8</accession>
<dbReference type="InterPro" id="IPR013783">
    <property type="entry name" value="Ig-like_fold"/>
</dbReference>
<dbReference type="SUPFAM" id="SSF49299">
    <property type="entry name" value="PKD domain"/>
    <property type="match status" value="1"/>
</dbReference>
<evidence type="ECO:0000259" key="2">
    <source>
        <dbReference type="SMART" id="SM00089"/>
    </source>
</evidence>
<proteinExistence type="predicted"/>
<feature type="signal peptide" evidence="1">
    <location>
        <begin position="1"/>
        <end position="20"/>
    </location>
</feature>
<evidence type="ECO:0000313" key="4">
    <source>
        <dbReference type="Proteomes" id="UP001199314"/>
    </source>
</evidence>
<dbReference type="InterPro" id="IPR008979">
    <property type="entry name" value="Galactose-bd-like_sf"/>
</dbReference>
<evidence type="ECO:0000256" key="1">
    <source>
        <dbReference type="SAM" id="SignalP"/>
    </source>
</evidence>
<dbReference type="RefSeq" id="WP_224460042.1">
    <property type="nucleotide sequence ID" value="NZ_JAIQZE010000001.1"/>
</dbReference>
<comment type="caution">
    <text evidence="3">The sequence shown here is derived from an EMBL/GenBank/DDBJ whole genome shotgun (WGS) entry which is preliminary data.</text>
</comment>
<dbReference type="Gene3D" id="2.60.40.10">
    <property type="entry name" value="Immunoglobulins"/>
    <property type="match status" value="2"/>
</dbReference>
<dbReference type="InterPro" id="IPR035986">
    <property type="entry name" value="PKD_dom_sf"/>
</dbReference>